<evidence type="ECO:0000256" key="8">
    <source>
        <dbReference type="ARBA" id="ARBA00023136"/>
    </source>
</evidence>
<dbReference type="PRINTS" id="PR00171">
    <property type="entry name" value="SUGRTRNSPORT"/>
</dbReference>
<dbReference type="SUPFAM" id="SSF103473">
    <property type="entry name" value="MFS general substrate transporter"/>
    <property type="match status" value="1"/>
</dbReference>
<evidence type="ECO:0000256" key="6">
    <source>
        <dbReference type="ARBA" id="ARBA00022692"/>
    </source>
</evidence>
<feature type="domain" description="Major facilitator superfamily (MFS) profile" evidence="11">
    <location>
        <begin position="39"/>
        <end position="461"/>
    </location>
</feature>
<dbReference type="Pfam" id="PF00083">
    <property type="entry name" value="Sugar_tr"/>
    <property type="match status" value="1"/>
</dbReference>
<feature type="transmembrane region" description="Helical" evidence="10">
    <location>
        <begin position="437"/>
        <end position="457"/>
    </location>
</feature>
<keyword evidence="14" id="KW-1185">Reference proteome</keyword>
<evidence type="ECO:0000256" key="7">
    <source>
        <dbReference type="ARBA" id="ARBA00022989"/>
    </source>
</evidence>
<evidence type="ECO:0000259" key="11">
    <source>
        <dbReference type="PROSITE" id="PS50850"/>
    </source>
</evidence>
<keyword evidence="4" id="KW-1003">Cell membrane</keyword>
<feature type="transmembrane region" description="Helical" evidence="10">
    <location>
        <begin position="309"/>
        <end position="332"/>
    </location>
</feature>
<dbReference type="EMBL" id="JABEQI010000008">
    <property type="protein sequence ID" value="MBB2187406.1"/>
    <property type="molecule type" value="Genomic_DNA"/>
</dbReference>
<dbReference type="OrthoDB" id="9784658at2"/>
<feature type="transmembrane region" description="Helical" evidence="10">
    <location>
        <begin position="367"/>
        <end position="394"/>
    </location>
</feature>
<accession>A0A370FXM2</accession>
<dbReference type="GO" id="GO:0005886">
    <property type="term" value="C:plasma membrane"/>
    <property type="evidence" value="ECO:0007669"/>
    <property type="project" value="UniProtKB-SubCell"/>
</dbReference>
<dbReference type="PROSITE" id="PS00216">
    <property type="entry name" value="SUGAR_TRANSPORT_1"/>
    <property type="match status" value="1"/>
</dbReference>
<dbReference type="Proteomes" id="UP000254958">
    <property type="component" value="Unassembled WGS sequence"/>
</dbReference>
<feature type="transmembrane region" description="Helical" evidence="10">
    <location>
        <begin position="406"/>
        <end position="431"/>
    </location>
</feature>
<dbReference type="CDD" id="cd17315">
    <property type="entry name" value="MFS_GLUT_like"/>
    <property type="match status" value="1"/>
</dbReference>
<dbReference type="AlphaFoldDB" id="A0A370FXM2"/>
<keyword evidence="7 10" id="KW-1133">Transmembrane helix</keyword>
<dbReference type="InterPro" id="IPR003663">
    <property type="entry name" value="Sugar/inositol_transpt"/>
</dbReference>
<feature type="transmembrane region" description="Helical" evidence="10">
    <location>
        <begin position="274"/>
        <end position="297"/>
    </location>
</feature>
<comment type="subcellular location">
    <subcellularLocation>
        <location evidence="1">Cell membrane</location>
        <topology evidence="1">Multi-pass membrane protein</topology>
    </subcellularLocation>
</comment>
<comment type="caution">
    <text evidence="13">The sequence shown here is derived from an EMBL/GenBank/DDBJ whole genome shotgun (WGS) entry which is preliminary data.</text>
</comment>
<proteinExistence type="inferred from homology"/>
<dbReference type="PROSITE" id="PS00217">
    <property type="entry name" value="SUGAR_TRANSPORT_2"/>
    <property type="match status" value="1"/>
</dbReference>
<evidence type="ECO:0000256" key="2">
    <source>
        <dbReference type="ARBA" id="ARBA00010992"/>
    </source>
</evidence>
<evidence type="ECO:0000256" key="5">
    <source>
        <dbReference type="ARBA" id="ARBA00022597"/>
    </source>
</evidence>
<dbReference type="RefSeq" id="WP_114728513.1">
    <property type="nucleotide sequence ID" value="NZ_BJMI01000012.1"/>
</dbReference>
<evidence type="ECO:0000313" key="12">
    <source>
        <dbReference type="EMBL" id="MBB2187406.1"/>
    </source>
</evidence>
<feature type="transmembrane region" description="Helical" evidence="10">
    <location>
        <begin position="193"/>
        <end position="212"/>
    </location>
</feature>
<dbReference type="FunFam" id="1.20.1250.20:FF:000218">
    <property type="entry name" value="facilitated trehalose transporter Tret1"/>
    <property type="match status" value="1"/>
</dbReference>
<reference evidence="12 15" key="2">
    <citation type="submission" date="2020-04" db="EMBL/GenBank/DDBJ databases">
        <title>Description of novel Gluconacetobacter.</title>
        <authorList>
            <person name="Sombolestani A."/>
        </authorList>
    </citation>
    <scope>NUCLEOTIDE SEQUENCE [LARGE SCALE GENOMIC DNA]</scope>
    <source>
        <strain evidence="12 15">LMG 1382</strain>
    </source>
</reference>
<evidence type="ECO:0000256" key="1">
    <source>
        <dbReference type="ARBA" id="ARBA00004651"/>
    </source>
</evidence>
<dbReference type="Gene3D" id="1.20.1250.20">
    <property type="entry name" value="MFS general substrate transporter like domains"/>
    <property type="match status" value="1"/>
</dbReference>
<dbReference type="InterPro" id="IPR005829">
    <property type="entry name" value="Sugar_transporter_CS"/>
</dbReference>
<evidence type="ECO:0000256" key="10">
    <source>
        <dbReference type="SAM" id="Phobius"/>
    </source>
</evidence>
<dbReference type="InterPro" id="IPR050814">
    <property type="entry name" value="Myo-inositol_Transporter"/>
</dbReference>
<evidence type="ECO:0000256" key="9">
    <source>
        <dbReference type="RuleBase" id="RU003346"/>
    </source>
</evidence>
<keyword evidence="8 10" id="KW-0472">Membrane</keyword>
<dbReference type="InterPro" id="IPR005828">
    <property type="entry name" value="MFS_sugar_transport-like"/>
</dbReference>
<keyword evidence="6 10" id="KW-0812">Transmembrane</keyword>
<organism evidence="13 14">
    <name type="scientific">Gluconacetobacter liquefaciens</name>
    <name type="common">Acetobacter liquefaciens</name>
    <dbReference type="NCBI Taxonomy" id="89584"/>
    <lineage>
        <taxon>Bacteria</taxon>
        <taxon>Pseudomonadati</taxon>
        <taxon>Pseudomonadota</taxon>
        <taxon>Alphaproteobacteria</taxon>
        <taxon>Acetobacterales</taxon>
        <taxon>Acetobacteraceae</taxon>
        <taxon>Gluconacetobacter</taxon>
    </lineage>
</organism>
<name>A0A370FXM2_GLULI</name>
<evidence type="ECO:0000313" key="15">
    <source>
        <dbReference type="Proteomes" id="UP000562982"/>
    </source>
</evidence>
<feature type="transmembrane region" description="Helical" evidence="10">
    <location>
        <begin position="130"/>
        <end position="151"/>
    </location>
</feature>
<dbReference type="InterPro" id="IPR036259">
    <property type="entry name" value="MFS_trans_sf"/>
</dbReference>
<dbReference type="NCBIfam" id="TIGR00879">
    <property type="entry name" value="SP"/>
    <property type="match status" value="1"/>
</dbReference>
<evidence type="ECO:0000313" key="13">
    <source>
        <dbReference type="EMBL" id="RDI36371.1"/>
    </source>
</evidence>
<sequence>MTADQTKVPQPAVGQPAAGETATGLAAGGSHAAARAVVVGILAAMAGLMFGLDTGVIAGALGFIGDEFHAAARTQEWIVSSMMAAAALGSVVAGRISFRLGRRRALLAASLLFVAGSGLCALAPSVAVLIVGRVLLGLAVGIAAFAAPLYISEISQESVRGAMISFYQLMVTLGIFLAYVTDSLLAYGGHWRWMLGLMAGPAALFCAACLFLPDSPRWLMMRGERSRASQVMRLLRVSPAEADAEIRDIAQELKREGSNGLAFFRSNPNFRRSVLLGVALQVMQQVTGINVLMYYAPKIFQAAHFGVSAATWATALIGLVNMAATGLAIAFIDRWGRRPLLVLSCAIMTAAMLMAGGLAAIGGESTLILGGMVVALLLFVAGFAIGAGPMVWTLCSEIQPLRGRDFGIACSTFTNWAANWLVSNIFLSVMAALGQSWTFWLFAIMNGVFILITLAYVPETRGVSLEEIEARLMAGRRLRDLGR</sequence>
<comment type="similarity">
    <text evidence="2 9">Belongs to the major facilitator superfamily. Sugar transporter (TC 2.A.1.1) family.</text>
</comment>
<evidence type="ECO:0000256" key="3">
    <source>
        <dbReference type="ARBA" id="ARBA00022448"/>
    </source>
</evidence>
<feature type="transmembrane region" description="Helical" evidence="10">
    <location>
        <begin position="163"/>
        <end position="181"/>
    </location>
</feature>
<dbReference type="PROSITE" id="PS50850">
    <property type="entry name" value="MFS"/>
    <property type="match status" value="1"/>
</dbReference>
<feature type="transmembrane region" description="Helical" evidence="10">
    <location>
        <begin position="77"/>
        <end position="98"/>
    </location>
</feature>
<keyword evidence="3 9" id="KW-0813">Transport</keyword>
<feature type="transmembrane region" description="Helical" evidence="10">
    <location>
        <begin position="105"/>
        <end position="124"/>
    </location>
</feature>
<dbReference type="Proteomes" id="UP000562982">
    <property type="component" value="Unassembled WGS sequence"/>
</dbReference>
<reference evidence="13 14" key="1">
    <citation type="submission" date="2018-07" db="EMBL/GenBank/DDBJ databases">
        <title>Genomic Encyclopedia of Type Strains, Phase IV (KMG-IV): sequencing the most valuable type-strain genomes for metagenomic binning, comparative biology and taxonomic classification.</title>
        <authorList>
            <person name="Goeker M."/>
        </authorList>
    </citation>
    <scope>NUCLEOTIDE SEQUENCE [LARGE SCALE GENOMIC DNA]</scope>
    <source>
        <strain evidence="13 14">DSM 5603</strain>
    </source>
</reference>
<gene>
    <name evidence="13" type="ORF">C7453_11038</name>
    <name evidence="12" type="ORF">HLH32_13665</name>
</gene>
<dbReference type="PANTHER" id="PTHR48020:SF12">
    <property type="entry name" value="PROTON MYO-INOSITOL COTRANSPORTER"/>
    <property type="match status" value="1"/>
</dbReference>
<evidence type="ECO:0000313" key="14">
    <source>
        <dbReference type="Proteomes" id="UP000254958"/>
    </source>
</evidence>
<protein>
    <submittedName>
        <fullName evidence="13">SP family galactose:H+ symporter-like MFS transporter</fullName>
    </submittedName>
    <submittedName>
        <fullName evidence="12">Sugar porter family MFS transporter</fullName>
    </submittedName>
</protein>
<dbReference type="GO" id="GO:0022857">
    <property type="term" value="F:transmembrane transporter activity"/>
    <property type="evidence" value="ECO:0007669"/>
    <property type="project" value="InterPro"/>
</dbReference>
<dbReference type="EMBL" id="QQAW01000010">
    <property type="protein sequence ID" value="RDI36371.1"/>
    <property type="molecule type" value="Genomic_DNA"/>
</dbReference>
<keyword evidence="5" id="KW-0762">Sugar transport</keyword>
<evidence type="ECO:0000256" key="4">
    <source>
        <dbReference type="ARBA" id="ARBA00022475"/>
    </source>
</evidence>
<dbReference type="InterPro" id="IPR020846">
    <property type="entry name" value="MFS_dom"/>
</dbReference>
<feature type="transmembrane region" description="Helical" evidence="10">
    <location>
        <begin position="37"/>
        <end position="65"/>
    </location>
</feature>
<dbReference type="PANTHER" id="PTHR48020">
    <property type="entry name" value="PROTON MYO-INOSITOL COTRANSPORTER"/>
    <property type="match status" value="1"/>
</dbReference>
<feature type="transmembrane region" description="Helical" evidence="10">
    <location>
        <begin position="339"/>
        <end position="361"/>
    </location>
</feature>